<dbReference type="PROSITE" id="PS51186">
    <property type="entry name" value="GNAT"/>
    <property type="match status" value="1"/>
</dbReference>
<proteinExistence type="predicted"/>
<dbReference type="RefSeq" id="WP_209533021.1">
    <property type="nucleotide sequence ID" value="NZ_JAEEGA010000030.1"/>
</dbReference>
<name>A0A940PH34_9ENTE</name>
<dbReference type="Pfam" id="PF13673">
    <property type="entry name" value="Acetyltransf_10"/>
    <property type="match status" value="1"/>
</dbReference>
<feature type="domain" description="N-acetyltransferase" evidence="1">
    <location>
        <begin position="1"/>
        <end position="143"/>
    </location>
</feature>
<dbReference type="GO" id="GO:0016747">
    <property type="term" value="F:acyltransferase activity, transferring groups other than amino-acyl groups"/>
    <property type="evidence" value="ECO:0007669"/>
    <property type="project" value="InterPro"/>
</dbReference>
<gene>
    <name evidence="2" type="ORF">I6N95_26205</name>
</gene>
<dbReference type="CDD" id="cd04301">
    <property type="entry name" value="NAT_SF"/>
    <property type="match status" value="1"/>
</dbReference>
<dbReference type="EMBL" id="JAEEGA010000030">
    <property type="protein sequence ID" value="MBP1044507.1"/>
    <property type="molecule type" value="Genomic_DNA"/>
</dbReference>
<comment type="caution">
    <text evidence="2">The sequence shown here is derived from an EMBL/GenBank/DDBJ whole genome shotgun (WGS) entry which is preliminary data.</text>
</comment>
<dbReference type="Proteomes" id="UP000674938">
    <property type="component" value="Unassembled WGS sequence"/>
</dbReference>
<accession>A0A940PH34</accession>
<protein>
    <submittedName>
        <fullName evidence="2">GNAT family N-acetyltransferase</fullName>
    </submittedName>
</protein>
<organism evidence="2 3">
    <name type="scientific">Vagococcus allomyrinae</name>
    <dbReference type="NCBI Taxonomy" id="2794353"/>
    <lineage>
        <taxon>Bacteria</taxon>
        <taxon>Bacillati</taxon>
        <taxon>Bacillota</taxon>
        <taxon>Bacilli</taxon>
        <taxon>Lactobacillales</taxon>
        <taxon>Enterococcaceae</taxon>
        <taxon>Vagococcus</taxon>
    </lineage>
</organism>
<dbReference type="AlphaFoldDB" id="A0A940PH34"/>
<dbReference type="InterPro" id="IPR016181">
    <property type="entry name" value="Acyl_CoA_acyltransferase"/>
</dbReference>
<evidence type="ECO:0000259" key="1">
    <source>
        <dbReference type="PROSITE" id="PS51186"/>
    </source>
</evidence>
<evidence type="ECO:0000313" key="3">
    <source>
        <dbReference type="Proteomes" id="UP000674938"/>
    </source>
</evidence>
<dbReference type="InterPro" id="IPR000182">
    <property type="entry name" value="GNAT_dom"/>
</dbReference>
<dbReference type="SUPFAM" id="SSF55729">
    <property type="entry name" value="Acyl-CoA N-acyltransferases (Nat)"/>
    <property type="match status" value="1"/>
</dbReference>
<keyword evidence="3" id="KW-1185">Reference proteome</keyword>
<dbReference type="Gene3D" id="3.40.630.30">
    <property type="match status" value="1"/>
</dbReference>
<evidence type="ECO:0000313" key="2">
    <source>
        <dbReference type="EMBL" id="MBP1044507.1"/>
    </source>
</evidence>
<sequence>MKTYFSNEQWAQTYGLYLRNIVFVQEMGVSPSVEFDHLDNYDHPYLLMMDNGLPVGAVRYLQKDSETVHPDSLCVLEEYRNRSIGFRLMLMIEQKALENGCVFSVIRSHTRTIPFYHQLGYSVASEEYIEDGNLYVEMQKSLIPSLV</sequence>
<reference evidence="2" key="1">
    <citation type="submission" date="2020-12" db="EMBL/GenBank/DDBJ databases">
        <title>Vagococcus allomyrinae sp. nov. and Enterococcus lavae sp. nov., isolated from the larvae of Allomyrina dichotoma.</title>
        <authorList>
            <person name="Lee S.D."/>
        </authorList>
    </citation>
    <scope>NUCLEOTIDE SEQUENCE</scope>
    <source>
        <strain evidence="2">BWB3-3</strain>
    </source>
</reference>